<evidence type="ECO:0000313" key="1">
    <source>
        <dbReference type="EMBL" id="KAJ8874502.1"/>
    </source>
</evidence>
<name>A0ABQ9GR29_9NEOP</name>
<dbReference type="EMBL" id="JARBHB010000010">
    <property type="protein sequence ID" value="KAJ8874502.1"/>
    <property type="molecule type" value="Genomic_DNA"/>
</dbReference>
<dbReference type="Proteomes" id="UP001159363">
    <property type="component" value="Chromosome 9"/>
</dbReference>
<accession>A0ABQ9GR29</accession>
<keyword evidence="2" id="KW-1185">Reference proteome</keyword>
<protein>
    <submittedName>
        <fullName evidence="1">Uncharacterized protein</fullName>
    </submittedName>
</protein>
<gene>
    <name evidence="1" type="ORF">PR048_025362</name>
</gene>
<evidence type="ECO:0000313" key="2">
    <source>
        <dbReference type="Proteomes" id="UP001159363"/>
    </source>
</evidence>
<proteinExistence type="predicted"/>
<comment type="caution">
    <text evidence="1">The sequence shown here is derived from an EMBL/GenBank/DDBJ whole genome shotgun (WGS) entry which is preliminary data.</text>
</comment>
<sequence>MRSRFETGEGLCVGLHVARSLYAHRSLSRRGVKLRGFGPRFKYPVVFECRGKREIPRERPADQRKSFPHCENPVARPGVEPGSPWWEASIHAARREHCTSVQILARSGDVVLGVCDKVALTAKGYSRNRSERVHLDPRCRRLRLLDVSAAVVPGTYLSWLFLEGRPLTDVLTASRWPLAPRRASRCHTSAQCLESRHISCVGFLIFTASSSKIPACENPVTRPGIEPSSPWWGVNRVRVPAGSLPGFWHVGNYAELCRWSAGFLGELPFPRSCIPTLLHTRLASPSSAVNTSMLGAPKYLRFAVRRSSITTTPQAICSVDVDTNTAHFPITRGRGGVVVRPPKRTSFDSRRGPLPGFRRAGLCRWSAGFLGDFPFLPALQFPRCSVLT</sequence>
<reference evidence="1 2" key="1">
    <citation type="submission" date="2023-02" db="EMBL/GenBank/DDBJ databases">
        <title>LHISI_Scaffold_Assembly.</title>
        <authorList>
            <person name="Stuart O.P."/>
            <person name="Cleave R."/>
            <person name="Magrath M.J.L."/>
            <person name="Mikheyev A.S."/>
        </authorList>
    </citation>
    <scope>NUCLEOTIDE SEQUENCE [LARGE SCALE GENOMIC DNA]</scope>
    <source>
        <strain evidence="1">Daus_M_001</strain>
        <tissue evidence="1">Leg muscle</tissue>
    </source>
</reference>
<organism evidence="1 2">
    <name type="scientific">Dryococelus australis</name>
    <dbReference type="NCBI Taxonomy" id="614101"/>
    <lineage>
        <taxon>Eukaryota</taxon>
        <taxon>Metazoa</taxon>
        <taxon>Ecdysozoa</taxon>
        <taxon>Arthropoda</taxon>
        <taxon>Hexapoda</taxon>
        <taxon>Insecta</taxon>
        <taxon>Pterygota</taxon>
        <taxon>Neoptera</taxon>
        <taxon>Polyneoptera</taxon>
        <taxon>Phasmatodea</taxon>
        <taxon>Verophasmatodea</taxon>
        <taxon>Anareolatae</taxon>
        <taxon>Phasmatidae</taxon>
        <taxon>Eurycanthinae</taxon>
        <taxon>Dryococelus</taxon>
    </lineage>
</organism>